<evidence type="ECO:0000256" key="1">
    <source>
        <dbReference type="ARBA" id="ARBA00004613"/>
    </source>
</evidence>
<dbReference type="Gene3D" id="3.20.20.370">
    <property type="entry name" value="Glycoside hydrolase/deacetylase"/>
    <property type="match status" value="1"/>
</dbReference>
<evidence type="ECO:0000256" key="2">
    <source>
        <dbReference type="ARBA" id="ARBA00022729"/>
    </source>
</evidence>
<accession>A0A239ECG5</accession>
<dbReference type="GO" id="GO:0016810">
    <property type="term" value="F:hydrolase activity, acting on carbon-nitrogen (but not peptide) bonds"/>
    <property type="evidence" value="ECO:0007669"/>
    <property type="project" value="InterPro"/>
</dbReference>
<reference evidence="4 5" key="1">
    <citation type="submission" date="2017-06" db="EMBL/GenBank/DDBJ databases">
        <authorList>
            <person name="Kim H.J."/>
            <person name="Triplett B.A."/>
        </authorList>
    </citation>
    <scope>NUCLEOTIDE SEQUENCE [LARGE SCALE GENOMIC DNA]</scope>
    <source>
        <strain evidence="4 5">U15</strain>
    </source>
</reference>
<dbReference type="InterPro" id="IPR051398">
    <property type="entry name" value="Polysacch_Deacetylase"/>
</dbReference>
<evidence type="ECO:0000259" key="3">
    <source>
        <dbReference type="Pfam" id="PF01522"/>
    </source>
</evidence>
<dbReference type="Pfam" id="PF01522">
    <property type="entry name" value="Polysacc_deac_1"/>
    <property type="match status" value="1"/>
</dbReference>
<dbReference type="AlphaFoldDB" id="A0A239ECG5"/>
<dbReference type="CDD" id="cd10918">
    <property type="entry name" value="CE4_NodB_like_5s_6s"/>
    <property type="match status" value="1"/>
</dbReference>
<dbReference type="InterPro" id="IPR002509">
    <property type="entry name" value="NODB_dom"/>
</dbReference>
<dbReference type="SUPFAM" id="SSF88713">
    <property type="entry name" value="Glycoside hydrolase/deacetylase"/>
    <property type="match status" value="1"/>
</dbReference>
<feature type="domain" description="NodB homology" evidence="3">
    <location>
        <begin position="14"/>
        <end position="121"/>
    </location>
</feature>
<organism evidence="4 5">
    <name type="scientific">Noviherbaspirillum humi</name>
    <dbReference type="NCBI Taxonomy" id="1688639"/>
    <lineage>
        <taxon>Bacteria</taxon>
        <taxon>Pseudomonadati</taxon>
        <taxon>Pseudomonadota</taxon>
        <taxon>Betaproteobacteria</taxon>
        <taxon>Burkholderiales</taxon>
        <taxon>Oxalobacteraceae</taxon>
        <taxon>Noviherbaspirillum</taxon>
    </lineage>
</organism>
<name>A0A239ECG5_9BURK</name>
<proteinExistence type="predicted"/>
<gene>
    <name evidence="4" type="ORF">SAMN06265795_102622</name>
</gene>
<protein>
    <submittedName>
        <fullName evidence="4">Polysaccharide deacetylase</fullName>
    </submittedName>
</protein>
<dbReference type="EMBL" id="FZOT01000002">
    <property type="protein sequence ID" value="SNS41948.1"/>
    <property type="molecule type" value="Genomic_DNA"/>
</dbReference>
<evidence type="ECO:0000313" key="4">
    <source>
        <dbReference type="EMBL" id="SNS41948.1"/>
    </source>
</evidence>
<dbReference type="PANTHER" id="PTHR34216">
    <property type="match status" value="1"/>
</dbReference>
<dbReference type="GO" id="GO:0005576">
    <property type="term" value="C:extracellular region"/>
    <property type="evidence" value="ECO:0007669"/>
    <property type="project" value="UniProtKB-SubCell"/>
</dbReference>
<sequence length="240" mass="27115">MSLLFTCSVDGGHPADLRVSDLLAKHEVRATFFIPPRRRAGQPFFTRQQMRELGQRFELGSLARSERPLTELSAREAGSDIFDSKRRLEDHLGRAVSGFAYPKGAYRQREIDLVKACGFRYARNLTTLRIDAGSTPFEMPVTMQFYPHFRGVYLCSFLGHGGWPQRCAGLRLALRHVGWMERLHAMLNLARLKEGVFHLHLKSAELEALALWAALDGFLACAAACTPPGNRLDNEQLFLR</sequence>
<comment type="subcellular location">
    <subcellularLocation>
        <location evidence="1">Secreted</location>
    </subcellularLocation>
</comment>
<dbReference type="InterPro" id="IPR011330">
    <property type="entry name" value="Glyco_hydro/deAcase_b/a-brl"/>
</dbReference>
<dbReference type="Proteomes" id="UP000198284">
    <property type="component" value="Unassembled WGS sequence"/>
</dbReference>
<dbReference type="PANTHER" id="PTHR34216:SF3">
    <property type="entry name" value="POLY-BETA-1,6-N-ACETYL-D-GLUCOSAMINE N-DEACETYLASE"/>
    <property type="match status" value="1"/>
</dbReference>
<dbReference type="RefSeq" id="WP_176442339.1">
    <property type="nucleotide sequence ID" value="NZ_FZOT01000002.1"/>
</dbReference>
<keyword evidence="5" id="KW-1185">Reference proteome</keyword>
<keyword evidence="2" id="KW-0732">Signal</keyword>
<dbReference type="GO" id="GO:0005975">
    <property type="term" value="P:carbohydrate metabolic process"/>
    <property type="evidence" value="ECO:0007669"/>
    <property type="project" value="InterPro"/>
</dbReference>
<evidence type="ECO:0000313" key="5">
    <source>
        <dbReference type="Proteomes" id="UP000198284"/>
    </source>
</evidence>